<feature type="transmembrane region" description="Helical" evidence="4">
    <location>
        <begin position="248"/>
        <end position="269"/>
    </location>
</feature>
<dbReference type="EMBL" id="CP038141">
    <property type="protein sequence ID" value="QDH17873.1"/>
    <property type="molecule type" value="Genomic_DNA"/>
</dbReference>
<feature type="transmembrane region" description="Helical" evidence="4">
    <location>
        <begin position="335"/>
        <end position="354"/>
    </location>
</feature>
<feature type="transmembrane region" description="Helical" evidence="4">
    <location>
        <begin position="141"/>
        <end position="162"/>
    </location>
</feature>
<dbReference type="InterPro" id="IPR036259">
    <property type="entry name" value="MFS_trans_sf"/>
</dbReference>
<feature type="domain" description="Major facilitator superfamily (MFS) profile" evidence="5">
    <location>
        <begin position="13"/>
        <end position="390"/>
    </location>
</feature>
<evidence type="ECO:0000256" key="1">
    <source>
        <dbReference type="ARBA" id="ARBA00022692"/>
    </source>
</evidence>
<feature type="transmembrane region" description="Helical" evidence="4">
    <location>
        <begin position="107"/>
        <end position="129"/>
    </location>
</feature>
<feature type="transmembrane region" description="Helical" evidence="4">
    <location>
        <begin position="366"/>
        <end position="383"/>
    </location>
</feature>
<evidence type="ECO:0000256" key="3">
    <source>
        <dbReference type="ARBA" id="ARBA00023136"/>
    </source>
</evidence>
<feature type="transmembrane region" description="Helical" evidence="4">
    <location>
        <begin position="83"/>
        <end position="101"/>
    </location>
</feature>
<accession>A0A4Y6UJV5</accession>
<organism evidence="6 7">
    <name type="scientific">Swingsia samuiensis</name>
    <dbReference type="NCBI Taxonomy" id="1293412"/>
    <lineage>
        <taxon>Bacteria</taxon>
        <taxon>Pseudomonadati</taxon>
        <taxon>Pseudomonadota</taxon>
        <taxon>Alphaproteobacteria</taxon>
        <taxon>Acetobacterales</taxon>
        <taxon>Acetobacteraceae</taxon>
        <taxon>Swingsia</taxon>
    </lineage>
</organism>
<name>A0A4Y6UJV5_9PROT</name>
<protein>
    <submittedName>
        <fullName evidence="6">MFS transporter</fullName>
    </submittedName>
</protein>
<evidence type="ECO:0000259" key="5">
    <source>
        <dbReference type="PROSITE" id="PS50850"/>
    </source>
</evidence>
<feature type="transmembrane region" description="Helical" evidence="4">
    <location>
        <begin position="276"/>
        <end position="292"/>
    </location>
</feature>
<dbReference type="Pfam" id="PF07690">
    <property type="entry name" value="MFS_1"/>
    <property type="match status" value="1"/>
</dbReference>
<dbReference type="InterPro" id="IPR052524">
    <property type="entry name" value="MFS_Cyanate_Porter"/>
</dbReference>
<dbReference type="RefSeq" id="WP_141462228.1">
    <property type="nucleotide sequence ID" value="NZ_CP038141.1"/>
</dbReference>
<dbReference type="InterPro" id="IPR020846">
    <property type="entry name" value="MFS_dom"/>
</dbReference>
<dbReference type="PANTHER" id="PTHR23523">
    <property type="match status" value="1"/>
</dbReference>
<keyword evidence="2 4" id="KW-1133">Transmembrane helix</keyword>
<reference evidence="6 7" key="1">
    <citation type="submission" date="2019-03" db="EMBL/GenBank/DDBJ databases">
        <title>The complete genome sequence of Swingsia samuiensis NBRC107927(T).</title>
        <authorList>
            <person name="Chua K.-O."/>
            <person name="Chan K.-G."/>
            <person name="See-Too W.-S."/>
        </authorList>
    </citation>
    <scope>NUCLEOTIDE SEQUENCE [LARGE SCALE GENOMIC DNA]</scope>
    <source>
        <strain evidence="6 7">AH83</strain>
    </source>
</reference>
<dbReference type="AlphaFoldDB" id="A0A4Y6UJV5"/>
<keyword evidence="7" id="KW-1185">Reference proteome</keyword>
<evidence type="ECO:0000313" key="6">
    <source>
        <dbReference type="EMBL" id="QDH17873.1"/>
    </source>
</evidence>
<feature type="transmembrane region" description="Helical" evidence="4">
    <location>
        <begin position="168"/>
        <end position="186"/>
    </location>
</feature>
<feature type="transmembrane region" description="Helical" evidence="4">
    <location>
        <begin position="211"/>
        <end position="236"/>
    </location>
</feature>
<keyword evidence="1 4" id="KW-0812">Transmembrane</keyword>
<evidence type="ECO:0000256" key="4">
    <source>
        <dbReference type="SAM" id="Phobius"/>
    </source>
</evidence>
<dbReference type="KEGG" id="ssam:E3D00_10045"/>
<dbReference type="PROSITE" id="PS50850">
    <property type="entry name" value="MFS"/>
    <property type="match status" value="1"/>
</dbReference>
<dbReference type="PANTHER" id="PTHR23523:SF1">
    <property type="entry name" value="CYANATE TRANSPORT PROTEIN CYNX"/>
    <property type="match status" value="1"/>
</dbReference>
<gene>
    <name evidence="6" type="ORF">E3D00_10045</name>
</gene>
<proteinExistence type="predicted"/>
<feature type="transmembrane region" description="Helical" evidence="4">
    <location>
        <begin position="298"/>
        <end position="323"/>
    </location>
</feature>
<dbReference type="OrthoDB" id="5758872at2"/>
<dbReference type="InterPro" id="IPR011701">
    <property type="entry name" value="MFS"/>
</dbReference>
<dbReference type="SUPFAM" id="SSF103473">
    <property type="entry name" value="MFS general substrate transporter"/>
    <property type="match status" value="1"/>
</dbReference>
<evidence type="ECO:0000256" key="2">
    <source>
        <dbReference type="ARBA" id="ARBA00022989"/>
    </source>
</evidence>
<dbReference type="GO" id="GO:0022857">
    <property type="term" value="F:transmembrane transporter activity"/>
    <property type="evidence" value="ECO:0007669"/>
    <property type="project" value="InterPro"/>
</dbReference>
<dbReference type="Gene3D" id="1.20.1250.20">
    <property type="entry name" value="MFS general substrate transporter like domains"/>
    <property type="match status" value="2"/>
</dbReference>
<feature type="transmembrane region" description="Helical" evidence="4">
    <location>
        <begin position="51"/>
        <end position="71"/>
    </location>
</feature>
<evidence type="ECO:0000313" key="7">
    <source>
        <dbReference type="Proteomes" id="UP000316313"/>
    </source>
</evidence>
<dbReference type="Proteomes" id="UP000316313">
    <property type="component" value="Chromosome"/>
</dbReference>
<keyword evidence="3 4" id="KW-0472">Membrane</keyword>
<sequence>MHIDFFKMIPIKSPLVFSLIIFLVGINLRPSIASLSPLTKDIEKLTTLNDFSVSFLTTLPIWLIGLLLLITPFLHKKLGERRGVALALLLLAGTFLLRWINISTTTLLISSVLSGLGIALGQSLIPIFIKEHTQDQTARYMAIYSTAIMAGALVSSAISPWIALNIDMSTALGFWLIITIIGYIVWKQQSLPDSLFVMSDFAKSVIKKPRFWLLVLFMGLGTGIYTIILAWLPPFYTQLGWTSQKSGLLLSFVTASEVLAGTSISFFISHYPDRRPIIWFFVSLLIIGLTFFCYDPIALAWVAALFTGLGIGALFPLSLIVAMDHGKNTTDAGSLSGFVQGGAYLLASIFPLIAGVIEQFFSNLRLAWGLMILVSLIIGLLAFRFSPKYKFSLYPSE</sequence>